<keyword evidence="13" id="KW-0756">Sterol biosynthesis</keyword>
<reference evidence="21 22" key="1">
    <citation type="journal article" date="2011" name="Proc. Natl. Acad. Sci. U.S.A.">
        <title>Evolutionary erosion of yeast sex chromosomes by mating-type switching accidents.</title>
        <authorList>
            <person name="Gordon J.L."/>
            <person name="Armisen D."/>
            <person name="Proux-Wera E."/>
            <person name="Oheigeartaigh S.S."/>
            <person name="Byrne K.P."/>
            <person name="Wolfe K.H."/>
        </authorList>
    </citation>
    <scope>NUCLEOTIDE SEQUENCE [LARGE SCALE GENOMIC DNA]</scope>
    <source>
        <strain evidence="22">ATCC 76901 / BCRC 22586 / CBS 4309 / NBRC 1992 / NRRL Y-12630</strain>
    </source>
</reference>
<comment type="pathway">
    <text evidence="3 20">Terpene metabolism; lanosterol biosynthesis; lanosterol from farnesyl diphosphate: step 1/3.</text>
</comment>
<evidence type="ECO:0000256" key="3">
    <source>
        <dbReference type="ARBA" id="ARBA00005057"/>
    </source>
</evidence>
<keyword evidence="10" id="KW-0521">NADP</keyword>
<evidence type="ECO:0000256" key="9">
    <source>
        <dbReference type="ARBA" id="ARBA00022842"/>
    </source>
</evidence>
<dbReference type="PANTHER" id="PTHR11626:SF2">
    <property type="entry name" value="SQUALENE SYNTHASE"/>
    <property type="match status" value="1"/>
</dbReference>
<dbReference type="SFLD" id="SFLDS00005">
    <property type="entry name" value="Isoprenoid_Synthase_Type_I"/>
    <property type="match status" value="1"/>
</dbReference>
<comment type="subcellular location">
    <subcellularLocation>
        <location evidence="2">Membrane</location>
    </subcellularLocation>
</comment>
<comment type="cofactor">
    <cofactor evidence="1 20">
        <name>Mg(2+)</name>
        <dbReference type="ChEBI" id="CHEBI:18420"/>
    </cofactor>
</comment>
<proteinExistence type="inferred from homology"/>
<keyword evidence="22" id="KW-1185">Reference proteome</keyword>
<dbReference type="InterPro" id="IPR008949">
    <property type="entry name" value="Isoprenoid_synthase_dom_sf"/>
</dbReference>
<dbReference type="PROSITE" id="PS01044">
    <property type="entry name" value="SQUALEN_PHYTOEN_SYN_1"/>
    <property type="match status" value="1"/>
</dbReference>
<dbReference type="SUPFAM" id="SSF48576">
    <property type="entry name" value="Terpenoid synthases"/>
    <property type="match status" value="1"/>
</dbReference>
<dbReference type="GO" id="GO:0045338">
    <property type="term" value="P:farnesyl diphosphate metabolic process"/>
    <property type="evidence" value="ECO:0007669"/>
    <property type="project" value="InterPro"/>
</dbReference>
<evidence type="ECO:0000256" key="10">
    <source>
        <dbReference type="ARBA" id="ARBA00022857"/>
    </source>
</evidence>
<evidence type="ECO:0000256" key="20">
    <source>
        <dbReference type="RuleBase" id="RU368088"/>
    </source>
</evidence>
<evidence type="ECO:0000256" key="17">
    <source>
        <dbReference type="ARBA" id="ARBA00023221"/>
    </source>
</evidence>
<dbReference type="EMBL" id="HE576754">
    <property type="protein sequence ID" value="CCC69018.1"/>
    <property type="molecule type" value="Genomic_DNA"/>
</dbReference>
<gene>
    <name evidence="21" type="primary">NCAS0C00280</name>
    <name evidence="21" type="ordered locus">NCAS_0C00280</name>
</gene>
<dbReference type="FunCoup" id="G0VC11">
    <property type="interactions" value="333"/>
</dbReference>
<dbReference type="InterPro" id="IPR033904">
    <property type="entry name" value="Trans_IPPS_HH"/>
</dbReference>
<dbReference type="FunFam" id="1.10.600.10:FF:000003">
    <property type="entry name" value="Farnesyl-diphosphate farnesyltransferase 1"/>
    <property type="match status" value="1"/>
</dbReference>
<keyword evidence="6" id="KW-0444">Lipid biosynthesis</keyword>
<dbReference type="CDD" id="cd00683">
    <property type="entry name" value="Trans_IPPS_HH"/>
    <property type="match status" value="1"/>
</dbReference>
<dbReference type="GO" id="GO:0006696">
    <property type="term" value="P:ergosterol biosynthetic process"/>
    <property type="evidence" value="ECO:0007669"/>
    <property type="project" value="EnsemblFungi"/>
</dbReference>
<evidence type="ECO:0000256" key="13">
    <source>
        <dbReference type="ARBA" id="ARBA00023011"/>
    </source>
</evidence>
<dbReference type="GeneID" id="96902604"/>
<evidence type="ECO:0000313" key="21">
    <source>
        <dbReference type="EMBL" id="CCC69018.1"/>
    </source>
</evidence>
<evidence type="ECO:0000256" key="16">
    <source>
        <dbReference type="ARBA" id="ARBA00023166"/>
    </source>
</evidence>
<protein>
    <recommendedName>
        <fullName evidence="5 20">Squalene synthase</fullName>
        <shortName evidence="20">SQS</shortName>
        <shortName evidence="20">SS</shortName>
        <ecNumber evidence="5 20">2.5.1.21</ecNumber>
    </recommendedName>
</protein>
<evidence type="ECO:0000256" key="8">
    <source>
        <dbReference type="ARBA" id="ARBA00022692"/>
    </source>
</evidence>
<evidence type="ECO:0000256" key="5">
    <source>
        <dbReference type="ARBA" id="ARBA00012373"/>
    </source>
</evidence>
<evidence type="ECO:0000256" key="2">
    <source>
        <dbReference type="ARBA" id="ARBA00004370"/>
    </source>
</evidence>
<keyword evidence="16" id="KW-1207">Sterol metabolism</keyword>
<evidence type="ECO:0000256" key="6">
    <source>
        <dbReference type="ARBA" id="ARBA00022516"/>
    </source>
</evidence>
<keyword evidence="12" id="KW-1133">Transmembrane helix</keyword>
<dbReference type="PANTHER" id="PTHR11626">
    <property type="entry name" value="FARNESYL-DIPHOSPHATE FARNESYLTRANSFERASE"/>
    <property type="match status" value="1"/>
</dbReference>
<dbReference type="AlphaFoldDB" id="G0VC11"/>
<dbReference type="InterPro" id="IPR006449">
    <property type="entry name" value="Squal_synth-like"/>
</dbReference>
<dbReference type="GO" id="GO:1902767">
    <property type="term" value="P:isoprenoid biosynthetic process via mevalonate"/>
    <property type="evidence" value="ECO:0007669"/>
    <property type="project" value="EnsemblFungi"/>
</dbReference>
<dbReference type="KEGG" id="ncs:NCAS_0C00280"/>
<dbReference type="InterPro" id="IPR019845">
    <property type="entry name" value="Squalene/phytoene_synthase_CS"/>
</dbReference>
<dbReference type="SFLD" id="SFLDG01018">
    <property type="entry name" value="Squalene/Phytoene_Synthase_Lik"/>
    <property type="match status" value="1"/>
</dbReference>
<keyword evidence="19" id="KW-0511">Multifunctional enzyme</keyword>
<comment type="catalytic activity">
    <reaction evidence="20">
        <text>2 (2E,6E)-farnesyl diphosphate + NADPH + H(+) = squalene + 2 diphosphate + NADP(+)</text>
        <dbReference type="Rhea" id="RHEA:32295"/>
        <dbReference type="ChEBI" id="CHEBI:15378"/>
        <dbReference type="ChEBI" id="CHEBI:15440"/>
        <dbReference type="ChEBI" id="CHEBI:33019"/>
        <dbReference type="ChEBI" id="CHEBI:57783"/>
        <dbReference type="ChEBI" id="CHEBI:58349"/>
        <dbReference type="ChEBI" id="CHEBI:175763"/>
        <dbReference type="EC" id="2.5.1.21"/>
    </reaction>
</comment>
<accession>G0VC11</accession>
<evidence type="ECO:0000256" key="18">
    <source>
        <dbReference type="ARBA" id="ARBA00023229"/>
    </source>
</evidence>
<evidence type="ECO:0000256" key="14">
    <source>
        <dbReference type="ARBA" id="ARBA00023098"/>
    </source>
</evidence>
<dbReference type="GO" id="GO:0005789">
    <property type="term" value="C:endoplasmic reticulum membrane"/>
    <property type="evidence" value="ECO:0007669"/>
    <property type="project" value="EnsemblFungi"/>
</dbReference>
<dbReference type="Proteomes" id="UP000001640">
    <property type="component" value="Chromosome 3"/>
</dbReference>
<dbReference type="InterPro" id="IPR044844">
    <property type="entry name" value="Trans_IPPS_euk-type"/>
</dbReference>
<evidence type="ECO:0000256" key="15">
    <source>
        <dbReference type="ARBA" id="ARBA00023136"/>
    </source>
</evidence>
<keyword evidence="7 20" id="KW-0808">Transferase</keyword>
<dbReference type="NCBIfam" id="TIGR01559">
    <property type="entry name" value="squal_synth"/>
    <property type="match status" value="1"/>
</dbReference>
<evidence type="ECO:0000313" key="22">
    <source>
        <dbReference type="Proteomes" id="UP000001640"/>
    </source>
</evidence>
<dbReference type="OrthoDB" id="431150at2759"/>
<dbReference type="PROSITE" id="PS01045">
    <property type="entry name" value="SQUALEN_PHYTOEN_SYN_2"/>
    <property type="match status" value="1"/>
</dbReference>
<dbReference type="OMA" id="GEACQLM"/>
<keyword evidence="9" id="KW-0460">Magnesium</keyword>
<dbReference type="HOGENOM" id="CLU_031981_2_1_1"/>
<evidence type="ECO:0000256" key="1">
    <source>
        <dbReference type="ARBA" id="ARBA00001946"/>
    </source>
</evidence>
<organism evidence="21 22">
    <name type="scientific">Naumovozyma castellii</name>
    <name type="common">Yeast</name>
    <name type="synonym">Saccharomyces castellii</name>
    <dbReference type="NCBI Taxonomy" id="27288"/>
    <lineage>
        <taxon>Eukaryota</taxon>
        <taxon>Fungi</taxon>
        <taxon>Dikarya</taxon>
        <taxon>Ascomycota</taxon>
        <taxon>Saccharomycotina</taxon>
        <taxon>Saccharomycetes</taxon>
        <taxon>Saccharomycetales</taxon>
        <taxon>Saccharomycetaceae</taxon>
        <taxon>Naumovozyma</taxon>
    </lineage>
</organism>
<evidence type="ECO:0000256" key="7">
    <source>
        <dbReference type="ARBA" id="ARBA00022679"/>
    </source>
</evidence>
<evidence type="ECO:0000256" key="4">
    <source>
        <dbReference type="ARBA" id="ARBA00006251"/>
    </source>
</evidence>
<dbReference type="InterPro" id="IPR002060">
    <property type="entry name" value="Squ/phyt_synthse"/>
</dbReference>
<comment type="catalytic activity">
    <reaction evidence="20">
        <text>2 (2E,6E)-farnesyl diphosphate + NADH + H(+) = squalene + 2 diphosphate + NAD(+)</text>
        <dbReference type="Rhea" id="RHEA:32299"/>
        <dbReference type="ChEBI" id="CHEBI:15378"/>
        <dbReference type="ChEBI" id="CHEBI:15440"/>
        <dbReference type="ChEBI" id="CHEBI:33019"/>
        <dbReference type="ChEBI" id="CHEBI:57540"/>
        <dbReference type="ChEBI" id="CHEBI:57945"/>
        <dbReference type="ChEBI" id="CHEBI:175763"/>
        <dbReference type="EC" id="2.5.1.21"/>
    </reaction>
</comment>
<evidence type="ECO:0000256" key="19">
    <source>
        <dbReference type="ARBA" id="ARBA00023268"/>
    </source>
</evidence>
<evidence type="ECO:0000256" key="12">
    <source>
        <dbReference type="ARBA" id="ARBA00022989"/>
    </source>
</evidence>
<keyword evidence="18" id="KW-0414">Isoprene biosynthesis</keyword>
<dbReference type="Pfam" id="PF00494">
    <property type="entry name" value="SQS_PSY"/>
    <property type="match status" value="1"/>
</dbReference>
<dbReference type="eggNOG" id="KOG1459">
    <property type="taxonomic scope" value="Eukaryota"/>
</dbReference>
<dbReference type="EC" id="2.5.1.21" evidence="5 20"/>
<comment type="function">
    <text evidence="20">Catalyzes the condensation of 2 farnesyl pyrophosphate (FPP) moieties to form squalene.</text>
</comment>
<keyword evidence="11" id="KW-0752">Steroid biosynthesis</keyword>
<reference key="2">
    <citation type="submission" date="2011-08" db="EMBL/GenBank/DDBJ databases">
        <title>Genome sequence of Naumovozyma castellii.</title>
        <authorList>
            <person name="Gordon J.L."/>
            <person name="Armisen D."/>
            <person name="Proux-Wera E."/>
            <person name="OhEigeartaigh S.S."/>
            <person name="Byrne K.P."/>
            <person name="Wolfe K.H."/>
        </authorList>
    </citation>
    <scope>NUCLEOTIDE SEQUENCE</scope>
    <source>
        <strain>Type strain:CBS 4309</strain>
    </source>
</reference>
<keyword evidence="17" id="KW-0753">Steroid metabolism</keyword>
<keyword evidence="8" id="KW-0812">Transmembrane</keyword>
<comment type="similarity">
    <text evidence="4 20">Belongs to the phytoene/squalene synthase family.</text>
</comment>
<sequence length="445" mass="51170">MGKVTDWAFHPLELKSAIILKCLRQPLFPLAESSLSVTKKRCYELLNLTSRSFAAVIKELHPELRDVIMIFYLVLRALDTIEDDMTLDTKLKMNLLREFDQKLDLQEWSFDGNGPDEKDRAVLVDFNYILYEYHALKPEYQKVIKEVTKEMGNGMADYIIDENFNLNGVETIKDYDKYCHYVAGLVGVGLTQLIVIAGFAPKSLYEDEKDAELPLYESMGLFLQKTNIIRDYSEDLDDGRSFWPKEIWSKYSSTKLSSFREPDQTQKGVECINDLVLNALGHVEDVLKYLSCIHEQSTFQFCAIPQVMAIATLALVFNNPKVLHGNVKIRKGTTCYLILHSRTLSGCVNIFEYYLRDIRKRLPVSDPNYLKINIQAAKIDKLIETMYPDDNLPKGLKPLDTELYSKVKERTKYDEAMEPIQTSEESKFFSIFLALLVVVVLPLLS</sequence>
<keyword evidence="14" id="KW-0443">Lipid metabolism</keyword>
<dbReference type="STRING" id="1064592.G0VC11"/>
<dbReference type="UniPathway" id="UPA00767">
    <property type="reaction ID" value="UER00751"/>
</dbReference>
<dbReference type="Gene3D" id="1.10.600.10">
    <property type="entry name" value="Farnesyl Diphosphate Synthase"/>
    <property type="match status" value="1"/>
</dbReference>
<evidence type="ECO:0000256" key="11">
    <source>
        <dbReference type="ARBA" id="ARBA00022955"/>
    </source>
</evidence>
<name>G0VC11_NAUCA</name>
<dbReference type="GO" id="GO:0055056">
    <property type="term" value="F:D-glucose transmembrane transporter activity"/>
    <property type="evidence" value="ECO:0007669"/>
    <property type="project" value="UniProtKB-UniRule"/>
</dbReference>
<dbReference type="RefSeq" id="XP_003675387.1">
    <property type="nucleotide sequence ID" value="XM_003675339.1"/>
</dbReference>
<dbReference type="InParanoid" id="G0VC11"/>
<dbReference type="GO" id="GO:0051996">
    <property type="term" value="F:squalene synthase [NAD(P)H] activity"/>
    <property type="evidence" value="ECO:0007669"/>
    <property type="project" value="UniProtKB-UniRule"/>
</dbReference>
<keyword evidence="15" id="KW-0472">Membrane</keyword>